<comment type="catalytic activity">
    <reaction evidence="1 8">
        <text>alpha,alpha-trehalose 6-phosphate + H2O = alpha,alpha-trehalose + phosphate</text>
        <dbReference type="Rhea" id="RHEA:23420"/>
        <dbReference type="ChEBI" id="CHEBI:15377"/>
        <dbReference type="ChEBI" id="CHEBI:16551"/>
        <dbReference type="ChEBI" id="CHEBI:43474"/>
        <dbReference type="ChEBI" id="CHEBI:58429"/>
        <dbReference type="EC" id="3.1.3.12"/>
    </reaction>
</comment>
<keyword evidence="10" id="KW-1185">Reference proteome</keyword>
<dbReference type="AlphaFoldDB" id="A0A803KZL6"/>
<comment type="pathway">
    <text evidence="3 8">Glycan biosynthesis; trehalose biosynthesis.</text>
</comment>
<dbReference type="InterPro" id="IPR044651">
    <property type="entry name" value="OTSB-like"/>
</dbReference>
<dbReference type="PANTHER" id="PTHR43768:SF24">
    <property type="entry name" value="TREHALOSE 6-PHOSPHATE PHOSPHATASE"/>
    <property type="match status" value="1"/>
</dbReference>
<reference evidence="9" key="1">
    <citation type="journal article" date="2017" name="Nature">
        <title>The genome of Chenopodium quinoa.</title>
        <authorList>
            <person name="Jarvis D.E."/>
            <person name="Ho Y.S."/>
            <person name="Lightfoot D.J."/>
            <person name="Schmoeckel S.M."/>
            <person name="Li B."/>
            <person name="Borm T.J.A."/>
            <person name="Ohyanagi H."/>
            <person name="Mineta K."/>
            <person name="Michell C.T."/>
            <person name="Saber N."/>
            <person name="Kharbatia N.M."/>
            <person name="Rupper R.R."/>
            <person name="Sharp A.R."/>
            <person name="Dally N."/>
            <person name="Boughton B.A."/>
            <person name="Woo Y.H."/>
            <person name="Gao G."/>
            <person name="Schijlen E.G.W.M."/>
            <person name="Guo X."/>
            <person name="Momin A.A."/>
            <person name="Negrao S."/>
            <person name="Al-Babili S."/>
            <person name="Gehring C."/>
            <person name="Roessner U."/>
            <person name="Jung C."/>
            <person name="Murphy K."/>
            <person name="Arold S.T."/>
            <person name="Gojobori T."/>
            <person name="van der Linden C.G."/>
            <person name="van Loo E.N."/>
            <person name="Jellen E.N."/>
            <person name="Maughan P.J."/>
            <person name="Tester M."/>
        </authorList>
    </citation>
    <scope>NUCLEOTIDE SEQUENCE [LARGE SCALE GENOMIC DNA]</scope>
    <source>
        <strain evidence="9">cv. PI 614886</strain>
    </source>
</reference>
<dbReference type="OMA" id="CANKVEV"/>
<accession>A0A803KZL6</accession>
<dbReference type="Gene3D" id="3.40.50.1000">
    <property type="entry name" value="HAD superfamily/HAD-like"/>
    <property type="match status" value="2"/>
</dbReference>
<evidence type="ECO:0000256" key="4">
    <source>
        <dbReference type="ARBA" id="ARBA00008770"/>
    </source>
</evidence>
<dbReference type="Gramene" id="AUR62004476-RA">
    <property type="protein sequence ID" value="AUR62004476-RA:cds"/>
    <property type="gene ID" value="AUR62004476"/>
</dbReference>
<evidence type="ECO:0000313" key="9">
    <source>
        <dbReference type="EnsemblPlants" id="AUR62004476-RA:cds"/>
    </source>
</evidence>
<protein>
    <recommendedName>
        <fullName evidence="8">Trehalose 6-phosphate phosphatase</fullName>
        <ecNumber evidence="8">3.1.3.12</ecNumber>
    </recommendedName>
</protein>
<dbReference type="EC" id="3.1.3.12" evidence="8"/>
<dbReference type="InterPro" id="IPR006379">
    <property type="entry name" value="HAD-SF_hydro_IIB"/>
</dbReference>
<name>A0A803KZL6_CHEQI</name>
<keyword evidence="6" id="KW-0346">Stress response</keyword>
<dbReference type="SUPFAM" id="SSF56784">
    <property type="entry name" value="HAD-like"/>
    <property type="match status" value="1"/>
</dbReference>
<evidence type="ECO:0000313" key="10">
    <source>
        <dbReference type="Proteomes" id="UP000596660"/>
    </source>
</evidence>
<dbReference type="GO" id="GO:0005992">
    <property type="term" value="P:trehalose biosynthetic process"/>
    <property type="evidence" value="ECO:0007669"/>
    <property type="project" value="UniProtKB-UniPathway"/>
</dbReference>
<comment type="cofactor">
    <cofactor evidence="2 8">
        <name>a divalent metal cation</name>
        <dbReference type="ChEBI" id="CHEBI:60240"/>
    </cofactor>
</comment>
<dbReference type="NCBIfam" id="TIGR01484">
    <property type="entry name" value="HAD-SF-IIB"/>
    <property type="match status" value="1"/>
</dbReference>
<dbReference type="FunFam" id="3.40.50.1000:FF:000073">
    <property type="entry name" value="Trehalose 6-phosphate phosphatase"/>
    <property type="match status" value="1"/>
</dbReference>
<organism evidence="9 10">
    <name type="scientific">Chenopodium quinoa</name>
    <name type="common">Quinoa</name>
    <dbReference type="NCBI Taxonomy" id="63459"/>
    <lineage>
        <taxon>Eukaryota</taxon>
        <taxon>Viridiplantae</taxon>
        <taxon>Streptophyta</taxon>
        <taxon>Embryophyta</taxon>
        <taxon>Tracheophyta</taxon>
        <taxon>Spermatophyta</taxon>
        <taxon>Magnoliopsida</taxon>
        <taxon>eudicotyledons</taxon>
        <taxon>Gunneridae</taxon>
        <taxon>Pentapetalae</taxon>
        <taxon>Caryophyllales</taxon>
        <taxon>Chenopodiaceae</taxon>
        <taxon>Chenopodioideae</taxon>
        <taxon>Atripliceae</taxon>
        <taxon>Chenopodium</taxon>
    </lineage>
</organism>
<evidence type="ECO:0000256" key="5">
    <source>
        <dbReference type="ARBA" id="ARBA00022801"/>
    </source>
</evidence>
<dbReference type="NCBIfam" id="TIGR00685">
    <property type="entry name" value="T6PP"/>
    <property type="match status" value="1"/>
</dbReference>
<evidence type="ECO:0000256" key="7">
    <source>
        <dbReference type="ARBA" id="ARBA00025274"/>
    </source>
</evidence>
<dbReference type="GO" id="GO:0004805">
    <property type="term" value="F:trehalose-phosphatase activity"/>
    <property type="evidence" value="ECO:0007669"/>
    <property type="project" value="UniProtKB-EC"/>
</dbReference>
<sequence>MGWFSRLFMEEKEGRRVAKPRYPGAMLLQSRYSYKPSYSKVIYLPPALSGEQKQAPEYNPTQSGNTKLNYKTHGKHFLLFARKEIKEKHPSALDKFQKMMHGAENKKIVVFLDYDGTLSPIVNDPDVAFMTDKMRAVVHEVGCCFPTSIISGRSREKVYDFVQLDNIYYAGSHGMDIMAPLQPLRIRDWKYHAKAVDLKGNKLVIYQPANKYLSEINQIQMSLKEKTAAIDGVNIEDNKFCMSVHFRNVSDEDLGSLEEEVKSVLEEHPHFRLTRGKKVLEIRPPIDWDKGHALEYLLDSLGLGSSNDVLPIYIGDDTSDEDAFELIHRKRQGYSIIVTSIPRETWASYSLYDTTEVMLFLEYLAKWKSISSAS</sequence>
<evidence type="ECO:0000256" key="1">
    <source>
        <dbReference type="ARBA" id="ARBA00000500"/>
    </source>
</evidence>
<evidence type="ECO:0000256" key="2">
    <source>
        <dbReference type="ARBA" id="ARBA00001968"/>
    </source>
</evidence>
<dbReference type="InterPro" id="IPR023214">
    <property type="entry name" value="HAD_sf"/>
</dbReference>
<dbReference type="UniPathway" id="UPA00299"/>
<dbReference type="EnsemblPlants" id="AUR62004476-RA">
    <property type="protein sequence ID" value="AUR62004476-RA:cds"/>
    <property type="gene ID" value="AUR62004476"/>
</dbReference>
<dbReference type="InterPro" id="IPR036412">
    <property type="entry name" value="HAD-like_sf"/>
</dbReference>
<dbReference type="PANTHER" id="PTHR43768">
    <property type="entry name" value="TREHALOSE 6-PHOSPHATE PHOSPHATASE"/>
    <property type="match status" value="1"/>
</dbReference>
<evidence type="ECO:0000256" key="6">
    <source>
        <dbReference type="ARBA" id="ARBA00023016"/>
    </source>
</evidence>
<dbReference type="Proteomes" id="UP000596660">
    <property type="component" value="Unplaced"/>
</dbReference>
<comment type="similarity">
    <text evidence="4 8">Belongs to the trehalose phosphatase family.</text>
</comment>
<evidence type="ECO:0000256" key="3">
    <source>
        <dbReference type="ARBA" id="ARBA00005199"/>
    </source>
</evidence>
<proteinExistence type="inferred from homology"/>
<keyword evidence="5 8" id="KW-0378">Hydrolase</keyword>
<reference evidence="9" key="2">
    <citation type="submission" date="2021-03" db="UniProtKB">
        <authorList>
            <consortium name="EnsemblPlants"/>
        </authorList>
    </citation>
    <scope>IDENTIFICATION</scope>
</reference>
<evidence type="ECO:0000256" key="8">
    <source>
        <dbReference type="RuleBase" id="RU361117"/>
    </source>
</evidence>
<dbReference type="CDD" id="cd01627">
    <property type="entry name" value="HAD_TPP"/>
    <property type="match status" value="1"/>
</dbReference>
<comment type="function">
    <text evidence="7">Removes the phosphate from trehalose 6-phosphate to produce free trehalose. Trehalose accumulation in plant may improve abiotic stress tolerance.</text>
</comment>
<dbReference type="Pfam" id="PF02358">
    <property type="entry name" value="Trehalose_PPase"/>
    <property type="match status" value="1"/>
</dbReference>
<dbReference type="InterPro" id="IPR003337">
    <property type="entry name" value="Trehalose_PPase"/>
</dbReference>